<dbReference type="RefSeq" id="WP_310837568.1">
    <property type="nucleotide sequence ID" value="NZ_JAVLSM010000006.1"/>
</dbReference>
<proteinExistence type="predicted"/>
<sequence>MAIGNTSGVDNKSLLPVTPSSTSSTSAAASDNDKLPATAGDSSGGDKIAQAKQANLLTVSGAKAQFNLSIVQSSLEVSLQTQNDPLSLVYKTAIENINDILRPQLGDNAIQTASSQDNSPEATAGRIVSFITNMFELYKKNNPDKEDASNIDDYMNLIFKGVDQGFKEARGILESLNVLQGDIASNIDKTYDLVQKALGDFINKVKGGKQEGEDGSGSEGNAYGQGGTITASETTVSISVSVSQTRISTSV</sequence>
<reference evidence="3" key="1">
    <citation type="submission" date="2023-02" db="EMBL/GenBank/DDBJ databases">
        <title>Description of Herbaspirillum huttiense subsp. nephrolepsisexaltata and Herbaspirillum huttiense subsp. lycopersicon.</title>
        <authorList>
            <person name="Poudel M."/>
            <person name="Sharma A."/>
            <person name="Goss E."/>
            <person name="Tapia J.H."/>
            <person name="Harmon C.M."/>
            <person name="Jones J.B."/>
        </authorList>
    </citation>
    <scope>NUCLEOTIDE SEQUENCE</scope>
    <source>
        <strain evidence="3">NC40101</strain>
    </source>
</reference>
<feature type="domain" description="DUF5610" evidence="2">
    <location>
        <begin position="83"/>
        <end position="201"/>
    </location>
</feature>
<evidence type="ECO:0000313" key="3">
    <source>
        <dbReference type="EMBL" id="MDT0339386.1"/>
    </source>
</evidence>
<name>A0AAE4K5I7_9BURK</name>
<dbReference type="AlphaFoldDB" id="A0AAE4K5I7"/>
<evidence type="ECO:0000259" key="2">
    <source>
        <dbReference type="Pfam" id="PF18433"/>
    </source>
</evidence>
<organism evidence="3">
    <name type="scientific">Herbaspirillum huttiense subsp. nephrolepidis</name>
    <dbReference type="NCBI Taxonomy" id="3075126"/>
    <lineage>
        <taxon>Bacteria</taxon>
        <taxon>Pseudomonadati</taxon>
        <taxon>Pseudomonadota</taxon>
        <taxon>Betaproteobacteria</taxon>
        <taxon>Burkholderiales</taxon>
        <taxon>Oxalobacteraceae</taxon>
        <taxon>Herbaspirillum</taxon>
    </lineage>
</organism>
<dbReference type="Gene3D" id="1.10.132.90">
    <property type="match status" value="1"/>
</dbReference>
<feature type="region of interest" description="Disordered" evidence="1">
    <location>
        <begin position="207"/>
        <end position="228"/>
    </location>
</feature>
<comment type="caution">
    <text evidence="3">The sequence shown here is derived from an EMBL/GenBank/DDBJ whole genome shotgun (WGS) entry which is preliminary data.</text>
</comment>
<protein>
    <submittedName>
        <fullName evidence="3">DUF5610 domain-containing protein</fullName>
    </submittedName>
</protein>
<feature type="region of interest" description="Disordered" evidence="1">
    <location>
        <begin position="1"/>
        <end position="46"/>
    </location>
</feature>
<feature type="compositionally biased region" description="Low complexity" evidence="1">
    <location>
        <begin position="20"/>
        <end position="30"/>
    </location>
</feature>
<feature type="compositionally biased region" description="Polar residues" evidence="1">
    <location>
        <begin position="1"/>
        <end position="10"/>
    </location>
</feature>
<accession>A0AAE4K5I7</accession>
<dbReference type="Pfam" id="PF18433">
    <property type="entry name" value="DUF5610"/>
    <property type="match status" value="1"/>
</dbReference>
<gene>
    <name evidence="3" type="ORF">RJN63_21305</name>
</gene>
<evidence type="ECO:0000256" key="1">
    <source>
        <dbReference type="SAM" id="MobiDB-lite"/>
    </source>
</evidence>
<dbReference type="EMBL" id="JAVRAA010000013">
    <property type="protein sequence ID" value="MDT0339386.1"/>
    <property type="molecule type" value="Genomic_DNA"/>
</dbReference>
<feature type="compositionally biased region" description="Gly residues" evidence="1">
    <location>
        <begin position="215"/>
        <end position="227"/>
    </location>
</feature>
<dbReference type="InterPro" id="IPR041651">
    <property type="entry name" value="DUF5610"/>
</dbReference>